<dbReference type="Pfam" id="PF13396">
    <property type="entry name" value="PLDc_N"/>
    <property type="match status" value="1"/>
</dbReference>
<feature type="transmembrane region" description="Helical" evidence="6">
    <location>
        <begin position="12"/>
        <end position="37"/>
    </location>
</feature>
<keyword evidence="5 6" id="KW-0472">Membrane</keyword>
<keyword evidence="2" id="KW-1003">Cell membrane</keyword>
<evidence type="ECO:0000256" key="4">
    <source>
        <dbReference type="ARBA" id="ARBA00022989"/>
    </source>
</evidence>
<accession>A0ABT3KAM5</accession>
<keyword evidence="3 6" id="KW-0812">Transmembrane</keyword>
<keyword evidence="4 6" id="KW-1133">Transmembrane helix</keyword>
<comment type="caution">
    <text evidence="8">The sequence shown here is derived from an EMBL/GenBank/DDBJ whole genome shotgun (WGS) entry which is preliminary data.</text>
</comment>
<dbReference type="RefSeq" id="WP_265216708.1">
    <property type="nucleotide sequence ID" value="NZ_JAPEUL010000004.1"/>
</dbReference>
<evidence type="ECO:0000313" key="8">
    <source>
        <dbReference type="EMBL" id="MCW4627600.1"/>
    </source>
</evidence>
<dbReference type="Proteomes" id="UP001431181">
    <property type="component" value="Unassembled WGS sequence"/>
</dbReference>
<evidence type="ECO:0000256" key="6">
    <source>
        <dbReference type="SAM" id="Phobius"/>
    </source>
</evidence>
<protein>
    <submittedName>
        <fullName evidence="8">PLDc N-terminal domain-containing protein</fullName>
    </submittedName>
</protein>
<evidence type="ECO:0000256" key="1">
    <source>
        <dbReference type="ARBA" id="ARBA00004651"/>
    </source>
</evidence>
<evidence type="ECO:0000259" key="7">
    <source>
        <dbReference type="Pfam" id="PF13396"/>
    </source>
</evidence>
<evidence type="ECO:0000313" key="9">
    <source>
        <dbReference type="Proteomes" id="UP001431181"/>
    </source>
</evidence>
<keyword evidence="9" id="KW-1185">Reference proteome</keyword>
<feature type="domain" description="Cardiolipin synthase N-terminal" evidence="7">
    <location>
        <begin position="26"/>
        <end position="66"/>
    </location>
</feature>
<sequence>MPIFEVLLEWVSFHWVTIIVVLHIGLSAVTSLHVLLFKENERTSLAWIGLVIFSPVLGSLFYWLFGINRIRRIAKREHPQTLKQDFRYKEDCIDFHCLPENWHSSVIAGYAIHPVNYVDDNSIEPLLTAIMLILR</sequence>
<feature type="transmembrane region" description="Helical" evidence="6">
    <location>
        <begin position="44"/>
        <end position="65"/>
    </location>
</feature>
<comment type="subcellular location">
    <subcellularLocation>
        <location evidence="1">Cell membrane</location>
        <topology evidence="1">Multi-pass membrane protein</topology>
    </subcellularLocation>
</comment>
<gene>
    <name evidence="8" type="ORF">ONZ52_00585</name>
</gene>
<organism evidence="8 9">
    <name type="scientific">Marinomonas rhodophyticola</name>
    <dbReference type="NCBI Taxonomy" id="2992803"/>
    <lineage>
        <taxon>Bacteria</taxon>
        <taxon>Pseudomonadati</taxon>
        <taxon>Pseudomonadota</taxon>
        <taxon>Gammaproteobacteria</taxon>
        <taxon>Oceanospirillales</taxon>
        <taxon>Oceanospirillaceae</taxon>
        <taxon>Marinomonas</taxon>
    </lineage>
</organism>
<dbReference type="EMBL" id="JAPEUL010000004">
    <property type="protein sequence ID" value="MCW4627600.1"/>
    <property type="molecule type" value="Genomic_DNA"/>
</dbReference>
<dbReference type="InterPro" id="IPR027379">
    <property type="entry name" value="CLS_N"/>
</dbReference>
<evidence type="ECO:0000256" key="5">
    <source>
        <dbReference type="ARBA" id="ARBA00023136"/>
    </source>
</evidence>
<proteinExistence type="predicted"/>
<evidence type="ECO:0000256" key="3">
    <source>
        <dbReference type="ARBA" id="ARBA00022692"/>
    </source>
</evidence>
<reference evidence="8" key="1">
    <citation type="submission" date="2022-11" db="EMBL/GenBank/DDBJ databases">
        <title>Marinomonas sp. nov., isolated from marine algae.</title>
        <authorList>
            <person name="Choi D.G."/>
            <person name="Kim J.M."/>
            <person name="Lee J.K."/>
            <person name="Baek J.H."/>
            <person name="Jeon C.O."/>
        </authorList>
    </citation>
    <scope>NUCLEOTIDE SEQUENCE</scope>
    <source>
        <strain evidence="8">KJ51-3</strain>
    </source>
</reference>
<evidence type="ECO:0000256" key="2">
    <source>
        <dbReference type="ARBA" id="ARBA00022475"/>
    </source>
</evidence>
<name>A0ABT3KAM5_9GAMM</name>